<dbReference type="GO" id="GO:0003677">
    <property type="term" value="F:DNA binding"/>
    <property type="evidence" value="ECO:0007669"/>
    <property type="project" value="UniProtKB-KW"/>
</dbReference>
<dbReference type="AlphaFoldDB" id="A0A5N6DUE9"/>
<dbReference type="Proteomes" id="UP000326532">
    <property type="component" value="Unassembled WGS sequence"/>
</dbReference>
<dbReference type="PROSITE" id="PS00463">
    <property type="entry name" value="ZN2_CY6_FUNGAL_1"/>
    <property type="match status" value="1"/>
</dbReference>
<dbReference type="PANTHER" id="PTHR36206:SF14">
    <property type="entry name" value="ZN(2)-C6 FUNGAL-TYPE DOMAIN-CONTAINING PROTEIN-RELATED"/>
    <property type="match status" value="1"/>
</dbReference>
<evidence type="ECO:0000313" key="9">
    <source>
        <dbReference type="EMBL" id="KAB8207810.1"/>
    </source>
</evidence>
<reference evidence="9 10" key="1">
    <citation type="submission" date="2019-04" db="EMBL/GenBank/DDBJ databases">
        <title>Fungal friends and foes A comparative genomics study of 23 Aspergillus species from section Flavi.</title>
        <authorList>
            <consortium name="DOE Joint Genome Institute"/>
            <person name="Kjaerbolling I."/>
            <person name="Vesth T.C."/>
            <person name="Frisvad J.C."/>
            <person name="Nybo J.L."/>
            <person name="Theobald S."/>
            <person name="Kildgaard S."/>
            <person name="Petersen T.I."/>
            <person name="Kuo A."/>
            <person name="Sato A."/>
            <person name="Lyhne E.K."/>
            <person name="Kogle M.E."/>
            <person name="Wiebenga A."/>
            <person name="Kun R.S."/>
            <person name="Lubbers R.J."/>
            <person name="Makela M.R."/>
            <person name="Barry K."/>
            <person name="Chovatia M."/>
            <person name="Clum A."/>
            <person name="Daum C."/>
            <person name="Haridas S."/>
            <person name="He G."/>
            <person name="LaButti K."/>
            <person name="Lipzen A."/>
            <person name="Mondo S."/>
            <person name="Pangilinan J."/>
            <person name="Riley R."/>
            <person name="Salamov A."/>
            <person name="Simmons B.A."/>
            <person name="Magnuson J.K."/>
            <person name="Henrissat B."/>
            <person name="Mortensen U.H."/>
            <person name="Larsen T.O."/>
            <person name="De vries R.P."/>
            <person name="Grigoriev I.V."/>
            <person name="Machida M."/>
            <person name="Baker S.E."/>
            <person name="Andersen M.R."/>
        </authorList>
    </citation>
    <scope>NUCLEOTIDE SEQUENCE [LARGE SCALE GENOMIC DNA]</scope>
    <source>
        <strain evidence="9 10">CBS 117618</strain>
    </source>
</reference>
<keyword evidence="2" id="KW-0862">Zinc</keyword>
<dbReference type="PROSITE" id="PS50048">
    <property type="entry name" value="ZN2_CY6_FUNGAL_2"/>
    <property type="match status" value="1"/>
</dbReference>
<dbReference type="GO" id="GO:0008270">
    <property type="term" value="F:zinc ion binding"/>
    <property type="evidence" value="ECO:0007669"/>
    <property type="project" value="InterPro"/>
</dbReference>
<evidence type="ECO:0000259" key="8">
    <source>
        <dbReference type="PROSITE" id="PS50048"/>
    </source>
</evidence>
<keyword evidence="3" id="KW-0805">Transcription regulation</keyword>
<evidence type="ECO:0000256" key="2">
    <source>
        <dbReference type="ARBA" id="ARBA00022833"/>
    </source>
</evidence>
<keyword evidence="5" id="KW-0804">Transcription</keyword>
<name>A0A5N6DUE9_ASPPA</name>
<dbReference type="InterPro" id="IPR036864">
    <property type="entry name" value="Zn2-C6_fun-type_DNA-bd_sf"/>
</dbReference>
<dbReference type="CDD" id="cd00067">
    <property type="entry name" value="GAL4"/>
    <property type="match status" value="1"/>
</dbReference>
<evidence type="ECO:0000256" key="7">
    <source>
        <dbReference type="SAM" id="MobiDB-lite"/>
    </source>
</evidence>
<dbReference type="Pfam" id="PF00172">
    <property type="entry name" value="Zn_clus"/>
    <property type="match status" value="1"/>
</dbReference>
<evidence type="ECO:0000256" key="4">
    <source>
        <dbReference type="ARBA" id="ARBA00023125"/>
    </source>
</evidence>
<evidence type="ECO:0000256" key="5">
    <source>
        <dbReference type="ARBA" id="ARBA00023163"/>
    </source>
</evidence>
<evidence type="ECO:0000256" key="6">
    <source>
        <dbReference type="ARBA" id="ARBA00023242"/>
    </source>
</evidence>
<protein>
    <recommendedName>
        <fullName evidence="8">Zn(2)-C6 fungal-type domain-containing protein</fullName>
    </recommendedName>
</protein>
<dbReference type="SUPFAM" id="SSF57701">
    <property type="entry name" value="Zn2/Cys6 DNA-binding domain"/>
    <property type="match status" value="1"/>
</dbReference>
<accession>A0A5N6DUE9</accession>
<dbReference type="Gene3D" id="4.10.240.10">
    <property type="entry name" value="Zn(2)-C6 fungal-type DNA-binding domain"/>
    <property type="match status" value="1"/>
</dbReference>
<feature type="region of interest" description="Disordered" evidence="7">
    <location>
        <begin position="480"/>
        <end position="518"/>
    </location>
</feature>
<keyword evidence="4" id="KW-0238">DNA-binding</keyword>
<dbReference type="InterPro" id="IPR052360">
    <property type="entry name" value="Transcr_Regulatory_Proteins"/>
</dbReference>
<dbReference type="OMA" id="ICRVEPL"/>
<dbReference type="PANTHER" id="PTHR36206">
    <property type="entry name" value="ASPERCRYPTIN BIOSYNTHESIS CLUSTER-SPECIFIC TRANSCRIPTION REGULATOR ATNN-RELATED"/>
    <property type="match status" value="1"/>
</dbReference>
<proteinExistence type="predicted"/>
<dbReference type="GO" id="GO:0000981">
    <property type="term" value="F:DNA-binding transcription factor activity, RNA polymerase II-specific"/>
    <property type="evidence" value="ECO:0007669"/>
    <property type="project" value="InterPro"/>
</dbReference>
<evidence type="ECO:0000256" key="1">
    <source>
        <dbReference type="ARBA" id="ARBA00022723"/>
    </source>
</evidence>
<feature type="domain" description="Zn(2)-C6 fungal-type" evidence="8">
    <location>
        <begin position="22"/>
        <end position="52"/>
    </location>
</feature>
<evidence type="ECO:0000256" key="3">
    <source>
        <dbReference type="ARBA" id="ARBA00023015"/>
    </source>
</evidence>
<dbReference type="SMART" id="SM00066">
    <property type="entry name" value="GAL4"/>
    <property type="match status" value="1"/>
</dbReference>
<dbReference type="InterPro" id="IPR001138">
    <property type="entry name" value="Zn2Cys6_DnaBD"/>
</dbReference>
<keyword evidence="10" id="KW-1185">Reference proteome</keyword>
<dbReference type="GO" id="GO:0009893">
    <property type="term" value="P:positive regulation of metabolic process"/>
    <property type="evidence" value="ECO:0007669"/>
    <property type="project" value="UniProtKB-ARBA"/>
</dbReference>
<gene>
    <name evidence="9" type="ORF">BDV34DRAFT_59727</name>
</gene>
<evidence type="ECO:0000313" key="10">
    <source>
        <dbReference type="Proteomes" id="UP000326532"/>
    </source>
</evidence>
<organism evidence="9 10">
    <name type="scientific">Aspergillus parasiticus</name>
    <dbReference type="NCBI Taxonomy" id="5067"/>
    <lineage>
        <taxon>Eukaryota</taxon>
        <taxon>Fungi</taxon>
        <taxon>Dikarya</taxon>
        <taxon>Ascomycota</taxon>
        <taxon>Pezizomycotina</taxon>
        <taxon>Eurotiomycetes</taxon>
        <taxon>Eurotiomycetidae</taxon>
        <taxon>Eurotiales</taxon>
        <taxon>Aspergillaceae</taxon>
        <taxon>Aspergillus</taxon>
        <taxon>Aspergillus subgen. Circumdati</taxon>
    </lineage>
</organism>
<dbReference type="VEuPathDB" id="FungiDB:BDV34DRAFT_59727"/>
<feature type="compositionally biased region" description="Basic and acidic residues" evidence="7">
    <location>
        <begin position="484"/>
        <end position="501"/>
    </location>
</feature>
<keyword evidence="6" id="KW-0539">Nucleus</keyword>
<keyword evidence="1" id="KW-0479">Metal-binding</keyword>
<sequence length="588" mass="65911">MLDSFAYYPTVGWIARVKSRTGCWICKIRKVKCDEAKPYCRRCESTGRKCLYKLDGGSERVAESPMPSIRHTQPSSDLITHALRERRAFEYYCHQAGPAIAGRFGNQFWMSVVLKACRSEPAVWDGINAIGLLYENLDPFLGPPMVVEALPSVNIPKEALAWYSRSVENTRSRIAQNKASIDVALITCVLYICAEMLQGDVAKAIRLYEQAVRLILTWRRQASRTSRTVFMVEDILPLLVRLGAVVLIIAGYSPEGLPQLLAISSNNSEFSSLEDAQTALLKLTIETFGLRDVAFRHQRRSNDRVGTMFDLTVQQRSLMHRLGEWDSAFAYLTSAEGQPFTDFPYRGAVGVLLTFRAVTSIVICTCLSQEEIVYDKHMDQFRLIVEHAAAAIRASTAQNHTQPQFTFEPDIGPPLFFTAVKCRDTALRWKALTLLRQAPKVQSLFKRMSWATLAETIIRLEENHSLRVREGPSSNLTCTVIAGKESRSDRLPRDEDGHLDDPQGTVSSANESVEAGGHCSDELSINGSHCIPEEYRVHEFGLSQANGTAPFDLASRTPSPFVLRVTRNQRDPVTGNFELVECFLPMSY</sequence>
<dbReference type="EMBL" id="ML734954">
    <property type="protein sequence ID" value="KAB8207810.1"/>
    <property type="molecule type" value="Genomic_DNA"/>
</dbReference>